<dbReference type="Pfam" id="PF13767">
    <property type="entry name" value="DUF4168"/>
    <property type="match status" value="1"/>
</dbReference>
<feature type="chain" id="PRO_5036906250" description="DUF4168 domain-containing protein" evidence="2">
    <location>
        <begin position="27"/>
        <end position="153"/>
    </location>
</feature>
<dbReference type="RefSeq" id="WP_028287661.1">
    <property type="nucleotide sequence ID" value="NZ_BMLF01000002.1"/>
</dbReference>
<accession>A0A917WGF8</accession>
<evidence type="ECO:0000313" key="4">
    <source>
        <dbReference type="EMBL" id="GGM01942.1"/>
    </source>
</evidence>
<evidence type="ECO:0000313" key="5">
    <source>
        <dbReference type="Proteomes" id="UP000649829"/>
    </source>
</evidence>
<feature type="region of interest" description="Disordered" evidence="1">
    <location>
        <begin position="28"/>
        <end position="51"/>
    </location>
</feature>
<protein>
    <recommendedName>
        <fullName evidence="3">DUF4168 domain-containing protein</fullName>
    </recommendedName>
</protein>
<reference evidence="4" key="1">
    <citation type="journal article" date="2014" name="Int. J. Syst. Evol. Microbiol.">
        <title>Complete genome sequence of Corynebacterium casei LMG S-19264T (=DSM 44701T), isolated from a smear-ripened cheese.</title>
        <authorList>
            <consortium name="US DOE Joint Genome Institute (JGI-PGF)"/>
            <person name="Walter F."/>
            <person name="Albersmeier A."/>
            <person name="Kalinowski J."/>
            <person name="Ruckert C."/>
        </authorList>
    </citation>
    <scope>NUCLEOTIDE SEQUENCE</scope>
    <source>
        <strain evidence="4">CGMCC 1.6293</strain>
    </source>
</reference>
<evidence type="ECO:0000256" key="1">
    <source>
        <dbReference type="SAM" id="MobiDB-lite"/>
    </source>
</evidence>
<reference evidence="4" key="2">
    <citation type="submission" date="2020-09" db="EMBL/GenBank/DDBJ databases">
        <authorList>
            <person name="Sun Q."/>
            <person name="Zhou Y."/>
        </authorList>
    </citation>
    <scope>NUCLEOTIDE SEQUENCE</scope>
    <source>
        <strain evidence="4">CGMCC 1.6293</strain>
    </source>
</reference>
<dbReference type="EMBL" id="BMLF01000002">
    <property type="protein sequence ID" value="GGM01942.1"/>
    <property type="molecule type" value="Genomic_DNA"/>
</dbReference>
<comment type="caution">
    <text evidence="4">The sequence shown here is derived from an EMBL/GenBank/DDBJ whole genome shotgun (WGS) entry which is preliminary data.</text>
</comment>
<evidence type="ECO:0000256" key="2">
    <source>
        <dbReference type="SAM" id="SignalP"/>
    </source>
</evidence>
<name>A0A917WGF8_9RHOB</name>
<keyword evidence="5" id="KW-1185">Reference proteome</keyword>
<evidence type="ECO:0000259" key="3">
    <source>
        <dbReference type="Pfam" id="PF13767"/>
    </source>
</evidence>
<dbReference type="InterPro" id="IPR025433">
    <property type="entry name" value="DUF4168"/>
</dbReference>
<dbReference type="Proteomes" id="UP000649829">
    <property type="component" value="Unassembled WGS sequence"/>
</dbReference>
<organism evidence="4 5">
    <name type="scientific">Pseudooceanicola nanhaiensis</name>
    <dbReference type="NCBI Taxonomy" id="375761"/>
    <lineage>
        <taxon>Bacteria</taxon>
        <taxon>Pseudomonadati</taxon>
        <taxon>Pseudomonadota</taxon>
        <taxon>Alphaproteobacteria</taxon>
        <taxon>Rhodobacterales</taxon>
        <taxon>Paracoccaceae</taxon>
        <taxon>Pseudooceanicola</taxon>
    </lineage>
</organism>
<proteinExistence type="predicted"/>
<feature type="domain" description="DUF4168" evidence="3">
    <location>
        <begin position="55"/>
        <end position="131"/>
    </location>
</feature>
<keyword evidence="2" id="KW-0732">Signal</keyword>
<feature type="signal peptide" evidence="2">
    <location>
        <begin position="1"/>
        <end position="26"/>
    </location>
</feature>
<gene>
    <name evidence="4" type="ORF">GCM10011534_24710</name>
</gene>
<sequence length="153" mass="16133">MTTLTSKLLRGSIIAGLALAPVSALAQETTAPEADATPQAAPEMTSPDTGAEEFSEAQLESFIDATVKIQELRTEFMPQIEAAETEEDAQALAEQAQTEMQNAVEDTEGLDVATYNQIGQAAQSDQELNARLVAMLQDRAPQPGTAPAPSDEG</sequence>
<dbReference type="AlphaFoldDB" id="A0A917WGF8"/>